<dbReference type="KEGG" id="beg:INE88_01635"/>
<dbReference type="EMBL" id="CP072227">
    <property type="protein sequence ID" value="QUT44830.1"/>
    <property type="molecule type" value="Genomic_DNA"/>
</dbReference>
<dbReference type="RefSeq" id="WP_021940463.1">
    <property type="nucleotide sequence ID" value="NZ_CP072227.1"/>
</dbReference>
<dbReference type="Proteomes" id="UP000679226">
    <property type="component" value="Chromosome"/>
</dbReference>
<reference evidence="1" key="1">
    <citation type="journal article" date="2021" name="PLoS Genet.">
        <title>Mobile Type VI secretion system loci of the gut Bacteroidales display extensive intra-ecosystem transfer, multi-species spread and geographical clustering.</title>
        <authorList>
            <person name="Garcia-Bayona L."/>
            <person name="Coyne M.J."/>
            <person name="Comstock L.E."/>
        </authorList>
    </citation>
    <scope>NUCLEOTIDE SEQUENCE</scope>
    <source>
        <strain evidence="1">CL11T00C20</strain>
    </source>
</reference>
<sequence>MMRKIILLFVMITLALGVFAQSKGKNAMTLRLVDIKVTDGALVNIAKEQEAKGNTKPMDMIRIYEGNVRAKLDEVAKASGRFEISDENTLDALTRDAEASLFMKMSRAEKIEYVSSKQNDYTLSCDIGSCQFTRKAGGAGYSCVLRLKVSISDARDSTAAALISREFISDIKKTAIRPNRNAACQEALSTLTEPLTDFFLNNIPVYGLLGYEGDEYIITCGENLNIRKGDQFQVSLVKYNGGERQSEVVGEVKVQDLRASTSAISFSEGKDRVIELIPTLDVNSFLQCRLLLLKSR</sequence>
<accession>A0A975Q5W3</accession>
<gene>
    <name evidence="1" type="ORF">INE88_01635</name>
</gene>
<dbReference type="AlphaFoldDB" id="A0A975Q5W3"/>
<name>A0A975Q5W3_9BACE</name>
<proteinExistence type="predicted"/>
<evidence type="ECO:0000313" key="2">
    <source>
        <dbReference type="Proteomes" id="UP000679226"/>
    </source>
</evidence>
<evidence type="ECO:0000313" key="1">
    <source>
        <dbReference type="EMBL" id="QUT44830.1"/>
    </source>
</evidence>
<protein>
    <submittedName>
        <fullName evidence="1">Uncharacterized protein</fullName>
    </submittedName>
</protein>
<organism evidence="1 2">
    <name type="scientific">Bacteroides eggerthii</name>
    <dbReference type="NCBI Taxonomy" id="28111"/>
    <lineage>
        <taxon>Bacteria</taxon>
        <taxon>Pseudomonadati</taxon>
        <taxon>Bacteroidota</taxon>
        <taxon>Bacteroidia</taxon>
        <taxon>Bacteroidales</taxon>
        <taxon>Bacteroidaceae</taxon>
        <taxon>Bacteroides</taxon>
    </lineage>
</organism>